<proteinExistence type="predicted"/>
<sequence length="135" mass="15599">MSPSFAIGTMSVSVFFAWLISRWEAQRDSRRSTKNPYLRFEDGDDSTPRCYNKVYICTFLQAWELETLTCLIVWWRSKLRGRSVHQLQSHEVSALIPISAATKAERDAEKRKSMKLTDEDMTEIEKILATMPCSA</sequence>
<evidence type="ECO:0000313" key="3">
    <source>
        <dbReference type="Proteomes" id="UP000664521"/>
    </source>
</evidence>
<organism evidence="2 3">
    <name type="scientific">Heterodermia speciosa</name>
    <dbReference type="NCBI Taxonomy" id="116794"/>
    <lineage>
        <taxon>Eukaryota</taxon>
        <taxon>Fungi</taxon>
        <taxon>Dikarya</taxon>
        <taxon>Ascomycota</taxon>
        <taxon>Pezizomycotina</taxon>
        <taxon>Lecanoromycetes</taxon>
        <taxon>OSLEUM clade</taxon>
        <taxon>Lecanoromycetidae</taxon>
        <taxon>Caliciales</taxon>
        <taxon>Physciaceae</taxon>
        <taxon>Heterodermia</taxon>
    </lineage>
</organism>
<accession>A0A8H3FQT0</accession>
<gene>
    <name evidence="2" type="ORF">HETSPECPRED_005869</name>
</gene>
<evidence type="ECO:0000256" key="1">
    <source>
        <dbReference type="SAM" id="Phobius"/>
    </source>
</evidence>
<feature type="transmembrane region" description="Helical" evidence="1">
    <location>
        <begin position="6"/>
        <end position="25"/>
    </location>
</feature>
<keyword evidence="3" id="KW-1185">Reference proteome</keyword>
<keyword evidence="1" id="KW-0812">Transmembrane</keyword>
<dbReference type="Proteomes" id="UP000664521">
    <property type="component" value="Unassembled WGS sequence"/>
</dbReference>
<reference evidence="2" key="1">
    <citation type="submission" date="2021-03" db="EMBL/GenBank/DDBJ databases">
        <authorList>
            <person name="Tagirdzhanova G."/>
        </authorList>
    </citation>
    <scope>NUCLEOTIDE SEQUENCE</scope>
</reference>
<keyword evidence="1" id="KW-1133">Transmembrane helix</keyword>
<dbReference type="EMBL" id="CAJPDS010000038">
    <property type="protein sequence ID" value="CAF9925536.1"/>
    <property type="molecule type" value="Genomic_DNA"/>
</dbReference>
<dbReference type="AlphaFoldDB" id="A0A8H3FQT0"/>
<keyword evidence="1" id="KW-0472">Membrane</keyword>
<name>A0A8H3FQT0_9LECA</name>
<evidence type="ECO:0000313" key="2">
    <source>
        <dbReference type="EMBL" id="CAF9925536.1"/>
    </source>
</evidence>
<comment type="caution">
    <text evidence="2">The sequence shown here is derived from an EMBL/GenBank/DDBJ whole genome shotgun (WGS) entry which is preliminary data.</text>
</comment>
<protein>
    <submittedName>
        <fullName evidence="2">Uncharacterized protein</fullName>
    </submittedName>
</protein>